<dbReference type="AlphaFoldDB" id="A0A3R7LE39"/>
<dbReference type="EMBL" id="MKKU01000035">
    <property type="protein sequence ID" value="RNF26596.1"/>
    <property type="molecule type" value="Genomic_DNA"/>
</dbReference>
<name>A0A3R7LE39_9TRYP</name>
<evidence type="ECO:0000313" key="2">
    <source>
        <dbReference type="Proteomes" id="UP000284403"/>
    </source>
</evidence>
<evidence type="ECO:0000313" key="1">
    <source>
        <dbReference type="EMBL" id="RNF26596.1"/>
    </source>
</evidence>
<dbReference type="OrthoDB" id="10358831at2759"/>
<sequence>MARASAPIPGQPPFNGQPRLSFPVSSHPTVAVLFLRLALVLHLVLCRGRLLQDVVRVHRLWENHVADCVPPHHVGLRLHRIFPLCSNLHMAHVGIHAWFHKCDLARDDRGVQQLNLHKRPAELLEKADER</sequence>
<keyword evidence="2" id="KW-1185">Reference proteome</keyword>
<organism evidence="1 2">
    <name type="scientific">Trypanosoma conorhini</name>
    <dbReference type="NCBI Taxonomy" id="83891"/>
    <lineage>
        <taxon>Eukaryota</taxon>
        <taxon>Discoba</taxon>
        <taxon>Euglenozoa</taxon>
        <taxon>Kinetoplastea</taxon>
        <taxon>Metakinetoplastina</taxon>
        <taxon>Trypanosomatida</taxon>
        <taxon>Trypanosomatidae</taxon>
        <taxon>Trypanosoma</taxon>
    </lineage>
</organism>
<dbReference type="RefSeq" id="XP_029231802.1">
    <property type="nucleotide sequence ID" value="XM_029368066.1"/>
</dbReference>
<proteinExistence type="predicted"/>
<accession>A0A3R7LE39</accession>
<dbReference type="GeneID" id="40314739"/>
<reference evidence="1 2" key="1">
    <citation type="journal article" date="2018" name="BMC Genomics">
        <title>Genomic comparison of Trypanosoma conorhini and Trypanosoma rangeli to Trypanosoma cruzi strains of high and low virulence.</title>
        <authorList>
            <person name="Bradwell K.R."/>
            <person name="Koparde V.N."/>
            <person name="Matveyev A.V."/>
            <person name="Serrano M.G."/>
            <person name="Alves J.M."/>
            <person name="Parikh H."/>
            <person name="Huang B."/>
            <person name="Lee V."/>
            <person name="Espinosa-Alvarez O."/>
            <person name="Ortiz P.A."/>
            <person name="Costa-Martins A.G."/>
            <person name="Teixeira M.M."/>
            <person name="Buck G.A."/>
        </authorList>
    </citation>
    <scope>NUCLEOTIDE SEQUENCE [LARGE SCALE GENOMIC DNA]</scope>
    <source>
        <strain evidence="1 2">025E</strain>
    </source>
</reference>
<dbReference type="Proteomes" id="UP000284403">
    <property type="component" value="Unassembled WGS sequence"/>
</dbReference>
<protein>
    <submittedName>
        <fullName evidence="1">Uncharacterized protein</fullName>
    </submittedName>
</protein>
<gene>
    <name evidence="1" type="ORF">Tco025E_01128</name>
</gene>
<comment type="caution">
    <text evidence="1">The sequence shown here is derived from an EMBL/GenBank/DDBJ whole genome shotgun (WGS) entry which is preliminary data.</text>
</comment>